<keyword evidence="4" id="KW-0234">DNA repair</keyword>
<evidence type="ECO:0000256" key="2">
    <source>
        <dbReference type="ARBA" id="ARBA00022705"/>
    </source>
</evidence>
<comment type="caution">
    <text evidence="7">The sequence shown here is derived from an EMBL/GenBank/DDBJ whole genome shotgun (WGS) entry which is preliminary data.</text>
</comment>
<dbReference type="Gene3D" id="2.40.50.140">
    <property type="entry name" value="Nucleic acid-binding proteins"/>
    <property type="match status" value="1"/>
</dbReference>
<gene>
    <name evidence="7" type="ORF">M622_10185</name>
</gene>
<protein>
    <recommendedName>
        <fullName evidence="6">DNA ligase OB-like domain-containing protein</fullName>
    </recommendedName>
</protein>
<dbReference type="Gene3D" id="3.30.470.30">
    <property type="entry name" value="DNA ligase/mRNA capping enzyme"/>
    <property type="match status" value="1"/>
</dbReference>
<name>T0AVG7_9RHOO</name>
<keyword evidence="1" id="KW-0436">Ligase</keyword>
<evidence type="ECO:0000256" key="5">
    <source>
        <dbReference type="SAM" id="SignalP"/>
    </source>
</evidence>
<dbReference type="CDD" id="cd07896">
    <property type="entry name" value="Adenylation_kDNA_ligase_like"/>
    <property type="match status" value="1"/>
</dbReference>
<evidence type="ECO:0000256" key="1">
    <source>
        <dbReference type="ARBA" id="ARBA00022598"/>
    </source>
</evidence>
<keyword evidence="8" id="KW-1185">Reference proteome</keyword>
<evidence type="ECO:0000256" key="3">
    <source>
        <dbReference type="ARBA" id="ARBA00022763"/>
    </source>
</evidence>
<dbReference type="SUPFAM" id="SSF50249">
    <property type="entry name" value="Nucleic acid-binding proteins"/>
    <property type="match status" value="1"/>
</dbReference>
<dbReference type="GO" id="GO:0006281">
    <property type="term" value="P:DNA repair"/>
    <property type="evidence" value="ECO:0007669"/>
    <property type="project" value="UniProtKB-KW"/>
</dbReference>
<keyword evidence="5" id="KW-0732">Signal</keyword>
<evidence type="ECO:0000259" key="6">
    <source>
        <dbReference type="Pfam" id="PF14743"/>
    </source>
</evidence>
<dbReference type="InterPro" id="IPR029319">
    <property type="entry name" value="DNA_ligase_OB"/>
</dbReference>
<reference evidence="7 8" key="1">
    <citation type="submission" date="2013-06" db="EMBL/GenBank/DDBJ databases">
        <title>Draft genome sequence of Thauera terpenica.</title>
        <authorList>
            <person name="Liu B."/>
            <person name="Frostegard A.H."/>
            <person name="Shapleigh J.P."/>
        </authorList>
    </citation>
    <scope>NUCLEOTIDE SEQUENCE [LARGE SCALE GENOMIC DNA]</scope>
    <source>
        <strain evidence="7 8">58Eu</strain>
    </source>
</reference>
<accession>T0AVG7</accession>
<dbReference type="RefSeq" id="WP_021248022.1">
    <property type="nucleotide sequence ID" value="NZ_ATJV01000024.1"/>
</dbReference>
<dbReference type="NCBIfam" id="NF006592">
    <property type="entry name" value="PRK09125.1"/>
    <property type="match status" value="1"/>
</dbReference>
<dbReference type="SUPFAM" id="SSF56091">
    <property type="entry name" value="DNA ligase/mRNA capping enzyme, catalytic domain"/>
    <property type="match status" value="1"/>
</dbReference>
<feature type="chain" id="PRO_5004561124" description="DNA ligase OB-like domain-containing protein" evidence="5">
    <location>
        <begin position="34"/>
        <end position="293"/>
    </location>
</feature>
<dbReference type="Gene3D" id="3.30.1490.70">
    <property type="match status" value="1"/>
</dbReference>
<dbReference type="PANTHER" id="PTHR47810:SF1">
    <property type="entry name" value="DNA LIGASE B"/>
    <property type="match status" value="1"/>
</dbReference>
<keyword evidence="2" id="KW-0235">DNA replication</keyword>
<dbReference type="PATRIC" id="fig|1348657.5.peg.570"/>
<sequence>MPSSTFLRSWRRFLCLLAVLVLFSPLPATHARADPPPALMLAGRWQPGLDPAACWVSEKLDGVRAYWDGQRLRFRSGRPIAAPAWFTAGLPARALDGELWLGRGRFAELSGLVRREAGDDRAWQQVRYMIFDLPGEEASFELRLRRLHEVIAAAALPWVQAVPQFRVDDEVALAATLARVVAGGGEGLMLHRADARWQAGRSDALLKLTPFLDAEARVVAHLPGKGRHAGVLGALELESADGRRFRVGTGLSDAQRREPPAIGSLVSYRYRELTAKGMPRFPVFLRVRSPGAD</sequence>
<dbReference type="OrthoDB" id="9767858at2"/>
<organism evidence="7 8">
    <name type="scientific">Thauera terpenica 58Eu</name>
    <dbReference type="NCBI Taxonomy" id="1348657"/>
    <lineage>
        <taxon>Bacteria</taxon>
        <taxon>Pseudomonadati</taxon>
        <taxon>Pseudomonadota</taxon>
        <taxon>Betaproteobacteria</taxon>
        <taxon>Rhodocyclales</taxon>
        <taxon>Zoogloeaceae</taxon>
        <taxon>Thauera</taxon>
    </lineage>
</organism>
<dbReference type="STRING" id="1348657.M622_10185"/>
<dbReference type="GO" id="GO:0016874">
    <property type="term" value="F:ligase activity"/>
    <property type="evidence" value="ECO:0007669"/>
    <property type="project" value="UniProtKB-KW"/>
</dbReference>
<dbReference type="CDD" id="cd08041">
    <property type="entry name" value="OBF_kDNA_ligase_like"/>
    <property type="match status" value="1"/>
</dbReference>
<dbReference type="EMBL" id="ATJV01000024">
    <property type="protein sequence ID" value="EPZ16879.1"/>
    <property type="molecule type" value="Genomic_DNA"/>
</dbReference>
<dbReference type="GO" id="GO:0006260">
    <property type="term" value="P:DNA replication"/>
    <property type="evidence" value="ECO:0007669"/>
    <property type="project" value="UniProtKB-KW"/>
</dbReference>
<dbReference type="AlphaFoldDB" id="T0AVG7"/>
<dbReference type="Pfam" id="PF14743">
    <property type="entry name" value="DNA_ligase_OB_2"/>
    <property type="match status" value="1"/>
</dbReference>
<proteinExistence type="predicted"/>
<dbReference type="Proteomes" id="UP000015455">
    <property type="component" value="Unassembled WGS sequence"/>
</dbReference>
<dbReference type="PANTHER" id="PTHR47810">
    <property type="entry name" value="DNA LIGASE"/>
    <property type="match status" value="1"/>
</dbReference>
<dbReference type="InterPro" id="IPR050326">
    <property type="entry name" value="NAD_dep_DNA_ligaseB"/>
</dbReference>
<feature type="signal peptide" evidence="5">
    <location>
        <begin position="1"/>
        <end position="33"/>
    </location>
</feature>
<dbReference type="eggNOG" id="COG1793">
    <property type="taxonomic scope" value="Bacteria"/>
</dbReference>
<keyword evidence="3" id="KW-0227">DNA damage</keyword>
<evidence type="ECO:0000313" key="7">
    <source>
        <dbReference type="EMBL" id="EPZ16879.1"/>
    </source>
</evidence>
<evidence type="ECO:0000313" key="8">
    <source>
        <dbReference type="Proteomes" id="UP000015455"/>
    </source>
</evidence>
<evidence type="ECO:0000256" key="4">
    <source>
        <dbReference type="ARBA" id="ARBA00023204"/>
    </source>
</evidence>
<feature type="domain" description="DNA ligase OB-like" evidence="6">
    <location>
        <begin position="223"/>
        <end position="288"/>
    </location>
</feature>
<dbReference type="InterPro" id="IPR012340">
    <property type="entry name" value="NA-bd_OB-fold"/>
</dbReference>